<evidence type="ECO:0000313" key="1">
    <source>
        <dbReference type="EMBL" id="CAH9139379.1"/>
    </source>
</evidence>
<protein>
    <submittedName>
        <fullName evidence="1">Uncharacterized protein</fullName>
    </submittedName>
</protein>
<dbReference type="Gene3D" id="2.40.50.140">
    <property type="entry name" value="Nucleic acid-binding proteins"/>
    <property type="match status" value="1"/>
</dbReference>
<name>A0AAV0FUU4_9ASTE</name>
<proteinExistence type="predicted"/>
<gene>
    <name evidence="1" type="ORF">CEPIT_LOCUS37548</name>
</gene>
<dbReference type="InterPro" id="IPR012340">
    <property type="entry name" value="NA-bd_OB-fold"/>
</dbReference>
<dbReference type="AlphaFoldDB" id="A0AAV0FUU4"/>
<accession>A0AAV0FUU4</accession>
<reference evidence="1" key="1">
    <citation type="submission" date="2022-07" db="EMBL/GenBank/DDBJ databases">
        <authorList>
            <person name="Macas J."/>
            <person name="Novak P."/>
            <person name="Neumann P."/>
        </authorList>
    </citation>
    <scope>NUCLEOTIDE SEQUENCE</scope>
</reference>
<keyword evidence="2" id="KW-1185">Reference proteome</keyword>
<sequence>MIVSVLGSYDSSYDLLDQSPIRARISSLTTLAERDNKPSNMGNGISLSTKPHSTLPINPTSSKAEELQKWRNPFGLPAKSICSLKVSLWYMACSNCLKTVYADCDTWFFCMHCDKEDAYGTPRFDIKLPMKYVVNLF</sequence>
<organism evidence="1 2">
    <name type="scientific">Cuscuta epithymum</name>
    <dbReference type="NCBI Taxonomy" id="186058"/>
    <lineage>
        <taxon>Eukaryota</taxon>
        <taxon>Viridiplantae</taxon>
        <taxon>Streptophyta</taxon>
        <taxon>Embryophyta</taxon>
        <taxon>Tracheophyta</taxon>
        <taxon>Spermatophyta</taxon>
        <taxon>Magnoliopsida</taxon>
        <taxon>eudicotyledons</taxon>
        <taxon>Gunneridae</taxon>
        <taxon>Pentapetalae</taxon>
        <taxon>asterids</taxon>
        <taxon>lamiids</taxon>
        <taxon>Solanales</taxon>
        <taxon>Convolvulaceae</taxon>
        <taxon>Cuscuteae</taxon>
        <taxon>Cuscuta</taxon>
        <taxon>Cuscuta subgen. Cuscuta</taxon>
    </lineage>
</organism>
<dbReference type="EMBL" id="CAMAPF010001015">
    <property type="protein sequence ID" value="CAH9139379.1"/>
    <property type="molecule type" value="Genomic_DNA"/>
</dbReference>
<dbReference type="Proteomes" id="UP001152523">
    <property type="component" value="Unassembled WGS sequence"/>
</dbReference>
<comment type="caution">
    <text evidence="1">The sequence shown here is derived from an EMBL/GenBank/DDBJ whole genome shotgun (WGS) entry which is preliminary data.</text>
</comment>
<evidence type="ECO:0000313" key="2">
    <source>
        <dbReference type="Proteomes" id="UP001152523"/>
    </source>
</evidence>